<feature type="compositionally biased region" description="Basic and acidic residues" evidence="1">
    <location>
        <begin position="35"/>
        <end position="46"/>
    </location>
</feature>
<gene>
    <name evidence="2" type="ORF">CEXT_540991</name>
</gene>
<name>A0AAV4YDG1_CAEEX</name>
<evidence type="ECO:0000256" key="1">
    <source>
        <dbReference type="SAM" id="MobiDB-lite"/>
    </source>
</evidence>
<sequence>MNTQKNLPMNGESSLFKRGAVPAGDRHHPRHAPRPTREDESVRRPLPEIASNHSWRGNTRVPRAIMIMLPCRLPRE</sequence>
<organism evidence="2 3">
    <name type="scientific">Caerostris extrusa</name>
    <name type="common">Bark spider</name>
    <name type="synonym">Caerostris bankana</name>
    <dbReference type="NCBI Taxonomy" id="172846"/>
    <lineage>
        <taxon>Eukaryota</taxon>
        <taxon>Metazoa</taxon>
        <taxon>Ecdysozoa</taxon>
        <taxon>Arthropoda</taxon>
        <taxon>Chelicerata</taxon>
        <taxon>Arachnida</taxon>
        <taxon>Araneae</taxon>
        <taxon>Araneomorphae</taxon>
        <taxon>Entelegynae</taxon>
        <taxon>Araneoidea</taxon>
        <taxon>Araneidae</taxon>
        <taxon>Caerostris</taxon>
    </lineage>
</organism>
<protein>
    <submittedName>
        <fullName evidence="2">Uncharacterized protein</fullName>
    </submittedName>
</protein>
<feature type="compositionally biased region" description="Polar residues" evidence="1">
    <location>
        <begin position="1"/>
        <end position="13"/>
    </location>
</feature>
<comment type="caution">
    <text evidence="2">The sequence shown here is derived from an EMBL/GenBank/DDBJ whole genome shotgun (WGS) entry which is preliminary data.</text>
</comment>
<keyword evidence="3" id="KW-1185">Reference proteome</keyword>
<dbReference type="Proteomes" id="UP001054945">
    <property type="component" value="Unassembled WGS sequence"/>
</dbReference>
<evidence type="ECO:0000313" key="2">
    <source>
        <dbReference type="EMBL" id="GIZ05323.1"/>
    </source>
</evidence>
<feature type="region of interest" description="Disordered" evidence="1">
    <location>
        <begin position="1"/>
        <end position="58"/>
    </location>
</feature>
<reference evidence="2 3" key="1">
    <citation type="submission" date="2021-06" db="EMBL/GenBank/DDBJ databases">
        <title>Caerostris extrusa draft genome.</title>
        <authorList>
            <person name="Kono N."/>
            <person name="Arakawa K."/>
        </authorList>
    </citation>
    <scope>NUCLEOTIDE SEQUENCE [LARGE SCALE GENOMIC DNA]</scope>
</reference>
<accession>A0AAV4YDG1</accession>
<proteinExistence type="predicted"/>
<dbReference type="EMBL" id="BPLR01019285">
    <property type="protein sequence ID" value="GIZ05323.1"/>
    <property type="molecule type" value="Genomic_DNA"/>
</dbReference>
<evidence type="ECO:0000313" key="3">
    <source>
        <dbReference type="Proteomes" id="UP001054945"/>
    </source>
</evidence>
<dbReference type="AlphaFoldDB" id="A0AAV4YDG1"/>